<keyword evidence="1" id="KW-0175">Coiled coil</keyword>
<feature type="coiled-coil region" evidence="1">
    <location>
        <begin position="473"/>
        <end position="548"/>
    </location>
</feature>
<gene>
    <name evidence="4" type="ORF">MM415A00315_0014</name>
    <name evidence="3" type="ORF">MM415B00552_0032</name>
    <name evidence="2" type="ORF">TM448A00662_0002</name>
</gene>
<name>A0A6H1ZJK8_9ZZZZ</name>
<dbReference type="EMBL" id="MT142503">
    <property type="protein sequence ID" value="QJA83089.1"/>
    <property type="molecule type" value="Genomic_DNA"/>
</dbReference>
<organism evidence="2">
    <name type="scientific">viral metagenome</name>
    <dbReference type="NCBI Taxonomy" id="1070528"/>
    <lineage>
        <taxon>unclassified sequences</taxon>
        <taxon>metagenomes</taxon>
        <taxon>organismal metagenomes</taxon>
    </lineage>
</organism>
<dbReference type="EMBL" id="MT144041">
    <property type="protein sequence ID" value="QJA47380.1"/>
    <property type="molecule type" value="Genomic_DNA"/>
</dbReference>
<proteinExistence type="predicted"/>
<evidence type="ECO:0000313" key="3">
    <source>
        <dbReference type="EMBL" id="QJA64042.1"/>
    </source>
</evidence>
<dbReference type="AlphaFoldDB" id="A0A6H1ZJK8"/>
<evidence type="ECO:0000256" key="1">
    <source>
        <dbReference type="SAM" id="Coils"/>
    </source>
</evidence>
<evidence type="ECO:0000313" key="4">
    <source>
        <dbReference type="EMBL" id="QJA83089.1"/>
    </source>
</evidence>
<reference evidence="2" key="1">
    <citation type="submission" date="2020-03" db="EMBL/GenBank/DDBJ databases">
        <title>The deep terrestrial virosphere.</title>
        <authorList>
            <person name="Holmfeldt K."/>
            <person name="Nilsson E."/>
            <person name="Simone D."/>
            <person name="Lopez-Fernandez M."/>
            <person name="Wu X."/>
            <person name="de Brujin I."/>
            <person name="Lundin D."/>
            <person name="Andersson A."/>
            <person name="Bertilsson S."/>
            <person name="Dopson M."/>
        </authorList>
    </citation>
    <scope>NUCLEOTIDE SEQUENCE</scope>
    <source>
        <strain evidence="4">MM415A00315</strain>
        <strain evidence="3">MM415B00552</strain>
        <strain evidence="2">TM448A00662</strain>
    </source>
</reference>
<dbReference type="EMBL" id="MT141511">
    <property type="protein sequence ID" value="QJA64042.1"/>
    <property type="molecule type" value="Genomic_DNA"/>
</dbReference>
<evidence type="ECO:0000313" key="2">
    <source>
        <dbReference type="EMBL" id="QJA47380.1"/>
    </source>
</evidence>
<accession>A0A6H1ZJK8</accession>
<protein>
    <submittedName>
        <fullName evidence="2">Uncharacterized protein</fullName>
    </submittedName>
</protein>
<sequence length="584" mass="63683">MTLDTLTLDEGLLDSDETYDYEYSLSSGHPFFSKAYQKGFVIPNYIVVQSMADDDPSYSGYAEDTGSSDIREVRQYIQTKLTSNAQATSIATAILTKYQLNAQVGAAEVPMNVGAEVFDFIKVTDSREVNVRTGNIGSITRTYKSGKFSMSFSFGDWYNVRGLWSDLETYESGLGNLGQNLSRLEVKDLVVENIQADNINLVWMDSDGNIDLSLIGDDLDGLDDGTTYQRVQSAALSAAGLVLLDETVEGTYGLVLAADLSAGHLTFDAVLDGTTYKKVLATQISAGNLKLTSATLKDGTWYSESGVEIDATDGIGITGDGKLSFYVGETLIGRVMAATTIISLSAYANMKVRVAGDLGASVEANGDVDIDSITADVNINGATGINLETDAVTADLNPVSNSKDIGDVTRYDEVYCDHLHTTIGDYQSIDDLEILKNMKSLKQDPAKIDPTSLPDTFRVTKERFTGKAIMKAAQRKQRRLTRLTNAADGIERAIQDAEFEMDKARKDKGIPLHLTKQYSSHLGNRIKIKKALDNLDNLEKEEIEQASKRYDDYISTVVDIPECVGLALGAIRKLTARLEALESR</sequence>